<dbReference type="Pfam" id="PF04111">
    <property type="entry name" value="APG6"/>
    <property type="match status" value="1"/>
</dbReference>
<dbReference type="InterPro" id="IPR007243">
    <property type="entry name" value="Atg6/Beclin"/>
</dbReference>
<dbReference type="Gene3D" id="1.10.418.40">
    <property type="entry name" value="Autophagy protein 6/Beclin 1"/>
    <property type="match status" value="1"/>
</dbReference>
<dbReference type="PANTHER" id="PTHR12768:SF4">
    <property type="entry name" value="BECLIN-1"/>
    <property type="match status" value="1"/>
</dbReference>
<evidence type="ECO:0000256" key="2">
    <source>
        <dbReference type="SAM" id="Coils"/>
    </source>
</evidence>
<name>A0AAV9PEM2_9PEZI</name>
<evidence type="ECO:0000256" key="1">
    <source>
        <dbReference type="ARBA" id="ARBA00005965"/>
    </source>
</evidence>
<dbReference type="Gene3D" id="6.10.250.3110">
    <property type="match status" value="1"/>
</dbReference>
<dbReference type="GO" id="GO:0030674">
    <property type="term" value="F:protein-macromolecule adaptor activity"/>
    <property type="evidence" value="ECO:0007669"/>
    <property type="project" value="TreeGrafter"/>
</dbReference>
<dbReference type="GeneID" id="89925132"/>
<dbReference type="RefSeq" id="XP_064660992.1">
    <property type="nucleotide sequence ID" value="XM_064801041.1"/>
</dbReference>
<evidence type="ECO:0000259" key="4">
    <source>
        <dbReference type="Pfam" id="PF04111"/>
    </source>
</evidence>
<dbReference type="EMBL" id="JAVRRT010000005">
    <property type="protein sequence ID" value="KAK5172148.1"/>
    <property type="molecule type" value="Genomic_DNA"/>
</dbReference>
<feature type="domain" description="Atg6/beclin coiled-coil" evidence="5">
    <location>
        <begin position="155"/>
        <end position="283"/>
    </location>
</feature>
<dbReference type="GO" id="GO:0034271">
    <property type="term" value="C:phosphatidylinositol 3-kinase complex, class III, type I"/>
    <property type="evidence" value="ECO:0007669"/>
    <property type="project" value="TreeGrafter"/>
</dbReference>
<feature type="region of interest" description="Disordered" evidence="3">
    <location>
        <begin position="34"/>
        <end position="132"/>
    </location>
</feature>
<protein>
    <submittedName>
        <fullName evidence="6">Vacuolar protein sorting-associated protein atg6</fullName>
    </submittedName>
</protein>
<dbReference type="PANTHER" id="PTHR12768">
    <property type="entry name" value="BECLIN 1"/>
    <property type="match status" value="1"/>
</dbReference>
<reference evidence="6 7" key="1">
    <citation type="submission" date="2023-08" db="EMBL/GenBank/DDBJ databases">
        <title>Black Yeasts Isolated from many extreme environments.</title>
        <authorList>
            <person name="Coleine C."/>
            <person name="Stajich J.E."/>
            <person name="Selbmann L."/>
        </authorList>
    </citation>
    <scope>NUCLEOTIDE SEQUENCE [LARGE SCALE GENOMIC DNA]</scope>
    <source>
        <strain evidence="6 7">CCFEE 5935</strain>
    </source>
</reference>
<proteinExistence type="inferred from homology"/>
<comment type="caution">
    <text evidence="6">The sequence shown here is derived from an EMBL/GenBank/DDBJ whole genome shotgun (WGS) entry which is preliminary data.</text>
</comment>
<dbReference type="GO" id="GO:0034272">
    <property type="term" value="C:phosphatidylinositol 3-kinase complex, class III, type II"/>
    <property type="evidence" value="ECO:0007669"/>
    <property type="project" value="TreeGrafter"/>
</dbReference>
<dbReference type="FunFam" id="1.10.418.40:FF:000005">
    <property type="entry name" value="Autophagy protein Apg6, putative"/>
    <property type="match status" value="1"/>
</dbReference>
<sequence length="487" mass="53943">MATLHCQKCRTPLKIDSSLEDLNPASFNILADAAPALEPKAPSEPRTAAARQRRQQYDEVSKDAGPPVQKRTVGSNQRAASKMTPDMSFIMLSDSQLSPGRAEETARTPPKKKASSKKSESLPVPNGDENSCSQQMETVVRLFEILSSRSDIDHPICSECTELVLDGLQKRQAGVVRERDAYVDFLKKAQDDVPTEEERAKTKRGLEDAQRREKEALAELETLEAEKAKLEDDIATLDAEAEELDEEEERFWQERNAFTAELTAFQQERDSLQVQIAHDTKLLEALQRTNVYNDTFAIGHDGSFGTINGLRLGRLPDQPVDWTEINAAWGQASLLLAVVAEKLNYKFQGYKLVPVGSTSKIVKYDSKQQSSADSKPKGTVLELFSSGNLSLGLGLFHGRIDDAMVAFLDCLRQLGEHVSQTSAAAGDTNVTKLPYTIHKDKIENVSIRLGNFTGADEQWTKACKFTLTCCKFLLAHASHLDDSKPSR</sequence>
<dbReference type="GO" id="GO:0000423">
    <property type="term" value="P:mitophagy"/>
    <property type="evidence" value="ECO:0007669"/>
    <property type="project" value="TreeGrafter"/>
</dbReference>
<keyword evidence="2" id="KW-0175">Coiled coil</keyword>
<feature type="domain" description="Atg6 BARA" evidence="4">
    <location>
        <begin position="286"/>
        <end position="478"/>
    </location>
</feature>
<keyword evidence="7" id="KW-1185">Reference proteome</keyword>
<evidence type="ECO:0000259" key="5">
    <source>
        <dbReference type="Pfam" id="PF17675"/>
    </source>
</evidence>
<dbReference type="GO" id="GO:0043548">
    <property type="term" value="F:phosphatidylinositol 3-kinase binding"/>
    <property type="evidence" value="ECO:0007669"/>
    <property type="project" value="TreeGrafter"/>
</dbReference>
<accession>A0AAV9PEM2</accession>
<feature type="coiled-coil region" evidence="2">
    <location>
        <begin position="199"/>
        <end position="250"/>
    </location>
</feature>
<dbReference type="AlphaFoldDB" id="A0AAV9PEM2"/>
<evidence type="ECO:0000313" key="7">
    <source>
        <dbReference type="Proteomes" id="UP001337655"/>
    </source>
</evidence>
<dbReference type="Proteomes" id="UP001337655">
    <property type="component" value="Unassembled WGS sequence"/>
</dbReference>
<dbReference type="InterPro" id="IPR038274">
    <property type="entry name" value="Atg6/Beclin_C_sf"/>
</dbReference>
<dbReference type="Pfam" id="PF17675">
    <property type="entry name" value="APG6_N"/>
    <property type="match status" value="1"/>
</dbReference>
<dbReference type="GO" id="GO:0000045">
    <property type="term" value="P:autophagosome assembly"/>
    <property type="evidence" value="ECO:0007669"/>
    <property type="project" value="TreeGrafter"/>
</dbReference>
<dbReference type="InterPro" id="IPR041691">
    <property type="entry name" value="Atg6/beclin_CC"/>
</dbReference>
<comment type="similarity">
    <text evidence="1">Belongs to the beclin family.</text>
</comment>
<organism evidence="6 7">
    <name type="scientific">Saxophila tyrrhenica</name>
    <dbReference type="NCBI Taxonomy" id="1690608"/>
    <lineage>
        <taxon>Eukaryota</taxon>
        <taxon>Fungi</taxon>
        <taxon>Dikarya</taxon>
        <taxon>Ascomycota</taxon>
        <taxon>Pezizomycotina</taxon>
        <taxon>Dothideomycetes</taxon>
        <taxon>Dothideomycetidae</taxon>
        <taxon>Mycosphaerellales</taxon>
        <taxon>Extremaceae</taxon>
        <taxon>Saxophila</taxon>
    </lineage>
</organism>
<dbReference type="GO" id="GO:0045324">
    <property type="term" value="P:late endosome to vacuole transport"/>
    <property type="evidence" value="ECO:0007669"/>
    <property type="project" value="TreeGrafter"/>
</dbReference>
<gene>
    <name evidence="6" type="primary">atg6</name>
    <name evidence="6" type="ORF">LTR77_003786</name>
</gene>
<evidence type="ECO:0000313" key="6">
    <source>
        <dbReference type="EMBL" id="KAK5172148.1"/>
    </source>
</evidence>
<evidence type="ECO:0000256" key="3">
    <source>
        <dbReference type="SAM" id="MobiDB-lite"/>
    </source>
</evidence>
<dbReference type="InterPro" id="IPR040455">
    <property type="entry name" value="Atg6_BARA"/>
</dbReference>
<dbReference type="GO" id="GO:0006995">
    <property type="term" value="P:cellular response to nitrogen starvation"/>
    <property type="evidence" value="ECO:0007669"/>
    <property type="project" value="TreeGrafter"/>
</dbReference>
<dbReference type="GO" id="GO:0000407">
    <property type="term" value="C:phagophore assembly site"/>
    <property type="evidence" value="ECO:0007669"/>
    <property type="project" value="TreeGrafter"/>
</dbReference>